<comment type="caution">
    <text evidence="2">The sequence shown here is derived from an EMBL/GenBank/DDBJ whole genome shotgun (WGS) entry which is preliminary data.</text>
</comment>
<dbReference type="RefSeq" id="WP_222992210.1">
    <property type="nucleotide sequence ID" value="NZ_JAINVV010000011.1"/>
</dbReference>
<evidence type="ECO:0000259" key="1">
    <source>
        <dbReference type="Pfam" id="PF01726"/>
    </source>
</evidence>
<gene>
    <name evidence="2" type="ORF">K7G82_22585</name>
</gene>
<evidence type="ECO:0000313" key="2">
    <source>
        <dbReference type="EMBL" id="MBY8825106.1"/>
    </source>
</evidence>
<dbReference type="Pfam" id="PF01726">
    <property type="entry name" value="LexA_DNA_bind"/>
    <property type="match status" value="1"/>
</dbReference>
<dbReference type="InterPro" id="IPR036390">
    <property type="entry name" value="WH_DNA-bd_sf"/>
</dbReference>
<dbReference type="EMBL" id="JAINVV010000011">
    <property type="protein sequence ID" value="MBY8825106.1"/>
    <property type="molecule type" value="Genomic_DNA"/>
</dbReference>
<feature type="domain" description="LexA repressor DNA-binding" evidence="1">
    <location>
        <begin position="2"/>
        <end position="62"/>
    </location>
</feature>
<dbReference type="Proteomes" id="UP000706039">
    <property type="component" value="Unassembled WGS sequence"/>
</dbReference>
<reference evidence="2 3" key="1">
    <citation type="submission" date="2021-08" db="EMBL/GenBank/DDBJ databases">
        <authorList>
            <person name="Tuo L."/>
        </authorList>
    </citation>
    <scope>NUCLEOTIDE SEQUENCE [LARGE SCALE GENOMIC DNA]</scope>
    <source>
        <strain evidence="2 3">JCM 31229</strain>
    </source>
</reference>
<name>A0ABS7PVD3_9SPHN</name>
<dbReference type="InterPro" id="IPR006199">
    <property type="entry name" value="LexA_DNA-bd_dom"/>
</dbReference>
<keyword evidence="3" id="KW-1185">Reference proteome</keyword>
<organism evidence="2 3">
    <name type="scientific">Sphingomonas colocasiae</name>
    <dbReference type="NCBI Taxonomy" id="1848973"/>
    <lineage>
        <taxon>Bacteria</taxon>
        <taxon>Pseudomonadati</taxon>
        <taxon>Pseudomonadota</taxon>
        <taxon>Alphaproteobacteria</taxon>
        <taxon>Sphingomonadales</taxon>
        <taxon>Sphingomonadaceae</taxon>
        <taxon>Sphingomonas</taxon>
    </lineage>
</organism>
<accession>A0ABS7PVD3</accession>
<dbReference type="SUPFAM" id="SSF46785">
    <property type="entry name" value="Winged helix' DNA-binding domain"/>
    <property type="match status" value="1"/>
</dbReference>
<protein>
    <recommendedName>
        <fullName evidence="1">LexA repressor DNA-binding domain-containing protein</fullName>
    </recommendedName>
</protein>
<sequence length="124" mass="13552">MLTARQAELLEYLRAQAANGRCPTFREMQKAMGFNNPAGVYHLLAGLEARGAIRRARRRARAIEVVAPSPTQRGDAPPTLEHVPLAVLRAELARRGYALLRPVPAPVSAPIRHDVSTTQKAVNP</sequence>
<proteinExistence type="predicted"/>
<evidence type="ECO:0000313" key="3">
    <source>
        <dbReference type="Proteomes" id="UP000706039"/>
    </source>
</evidence>
<dbReference type="InterPro" id="IPR036388">
    <property type="entry name" value="WH-like_DNA-bd_sf"/>
</dbReference>
<dbReference type="Gene3D" id="1.10.10.10">
    <property type="entry name" value="Winged helix-like DNA-binding domain superfamily/Winged helix DNA-binding domain"/>
    <property type="match status" value="1"/>
</dbReference>